<protein>
    <submittedName>
        <fullName evidence="2">Uncharacterized protein LOC112552228</fullName>
    </submittedName>
</protein>
<dbReference type="OrthoDB" id="7700312at2759"/>
<dbReference type="Proteomes" id="UP000504615">
    <property type="component" value="Unplaced"/>
</dbReference>
<organism evidence="1 2">
    <name type="scientific">Pogonomyrmex barbatus</name>
    <name type="common">red harvester ant</name>
    <dbReference type="NCBI Taxonomy" id="144034"/>
    <lineage>
        <taxon>Eukaryota</taxon>
        <taxon>Metazoa</taxon>
        <taxon>Ecdysozoa</taxon>
        <taxon>Arthropoda</taxon>
        <taxon>Hexapoda</taxon>
        <taxon>Insecta</taxon>
        <taxon>Pterygota</taxon>
        <taxon>Neoptera</taxon>
        <taxon>Endopterygota</taxon>
        <taxon>Hymenoptera</taxon>
        <taxon>Apocrita</taxon>
        <taxon>Aculeata</taxon>
        <taxon>Formicoidea</taxon>
        <taxon>Formicidae</taxon>
        <taxon>Myrmicinae</taxon>
        <taxon>Pogonomyrmex</taxon>
    </lineage>
</organism>
<dbReference type="RefSeq" id="XP_025072907.1">
    <property type="nucleotide sequence ID" value="XM_025217122.1"/>
</dbReference>
<evidence type="ECO:0000313" key="2">
    <source>
        <dbReference type="RefSeq" id="XP_025072907.1"/>
    </source>
</evidence>
<sequence>MFIRIKYCKNIYTKNIVFNERILNKVGYKIQDLELKINVLTYKMQYGTWPLPHQIYNLNPKLQKIKTTLSDPGDQKNWIKHVLLNPSLESNMCAPYLKTHHSLIKLTKPFEIKRECAPHVKRSELSTKCSSIESLKSTSDQSIKYKN</sequence>
<proteinExistence type="predicted"/>
<dbReference type="GeneID" id="112552228"/>
<keyword evidence="1" id="KW-1185">Reference proteome</keyword>
<dbReference type="AlphaFoldDB" id="A0A8N1S487"/>
<evidence type="ECO:0000313" key="1">
    <source>
        <dbReference type="Proteomes" id="UP000504615"/>
    </source>
</evidence>
<accession>A0A8N1S487</accession>
<name>A0A8N1S487_9HYME</name>
<gene>
    <name evidence="2" type="primary">LOC112552228</name>
</gene>
<reference evidence="2" key="1">
    <citation type="submission" date="2025-08" db="UniProtKB">
        <authorList>
            <consortium name="RefSeq"/>
        </authorList>
    </citation>
    <scope>IDENTIFICATION</scope>
</reference>